<sequence length="121" mass="13900">MFRFIFQILVLFMNFITFKKNSFLINVHINAGTNSNKIIGIHNNKIKINVAAPAIQQKANNLLRNFLSLEFKIPKSNIIIEKGKLGKYKQLKIIKINQIPLIIKRLIKQSSISSLIITKIL</sequence>
<keyword evidence="4" id="KW-1185">Reference proteome</keyword>
<dbReference type="PANTHER" id="PTHR13420">
    <property type="entry name" value="UPF0235 PROTEIN C15ORF40"/>
    <property type="match status" value="1"/>
</dbReference>
<dbReference type="SMART" id="SM01152">
    <property type="entry name" value="DUF167"/>
    <property type="match status" value="1"/>
</dbReference>
<protein>
    <recommendedName>
        <fullName evidence="2">UPF0235 protein CRV10_03695</fullName>
    </recommendedName>
</protein>
<proteinExistence type="inferred from homology"/>
<dbReference type="InterPro" id="IPR036591">
    <property type="entry name" value="YggU-like_sf"/>
</dbReference>
<dbReference type="Pfam" id="PF02594">
    <property type="entry name" value="DUF167"/>
    <property type="match status" value="1"/>
</dbReference>
<accession>A0A2P5SVA8</accession>
<dbReference type="SUPFAM" id="SSF69786">
    <property type="entry name" value="YggU-like"/>
    <property type="match status" value="1"/>
</dbReference>
<organism evidence="3 4">
    <name type="scientific">Candidatus Pantoea edessiphila</name>
    <dbReference type="NCBI Taxonomy" id="2044610"/>
    <lineage>
        <taxon>Bacteria</taxon>
        <taxon>Pseudomonadati</taxon>
        <taxon>Pseudomonadota</taxon>
        <taxon>Gammaproteobacteria</taxon>
        <taxon>Enterobacterales</taxon>
        <taxon>Erwiniaceae</taxon>
        <taxon>Pantoea</taxon>
    </lineage>
</organism>
<evidence type="ECO:0000256" key="1">
    <source>
        <dbReference type="ARBA" id="ARBA00010364"/>
    </source>
</evidence>
<dbReference type="HAMAP" id="MF_00634">
    <property type="entry name" value="UPF0235"/>
    <property type="match status" value="1"/>
</dbReference>
<dbReference type="EMBL" id="PDKU01000012">
    <property type="protein sequence ID" value="PPI86251.1"/>
    <property type="molecule type" value="Genomic_DNA"/>
</dbReference>
<dbReference type="PANTHER" id="PTHR13420:SF7">
    <property type="entry name" value="UPF0235 PROTEIN C15ORF40"/>
    <property type="match status" value="1"/>
</dbReference>
<evidence type="ECO:0000256" key="2">
    <source>
        <dbReference type="HAMAP-Rule" id="MF_00634"/>
    </source>
</evidence>
<dbReference type="InterPro" id="IPR003746">
    <property type="entry name" value="DUF167"/>
</dbReference>
<evidence type="ECO:0000313" key="3">
    <source>
        <dbReference type="EMBL" id="PPI86251.1"/>
    </source>
</evidence>
<gene>
    <name evidence="3" type="ORF">CRV10_03695</name>
</gene>
<dbReference type="Gene3D" id="3.30.1200.10">
    <property type="entry name" value="YggU-like"/>
    <property type="match status" value="1"/>
</dbReference>
<geneLocation type="plasmid" evidence="4">
    <name>psoe4</name>
</geneLocation>
<evidence type="ECO:0000313" key="4">
    <source>
        <dbReference type="Proteomes" id="UP000296144"/>
    </source>
</evidence>
<comment type="similarity">
    <text evidence="1 2">Belongs to the UPF0235 family.</text>
</comment>
<dbReference type="NCBIfam" id="TIGR00251">
    <property type="entry name" value="DUF167 family protein"/>
    <property type="match status" value="1"/>
</dbReference>
<dbReference type="Proteomes" id="UP000296144">
    <property type="component" value="Plasmid pSOE4"/>
</dbReference>
<name>A0A2P5SVA8_9GAMM</name>
<reference evidence="3 4" key="1">
    <citation type="journal article" date="2018" name="Genome Biol. Evol.">
        <title>Cladogenesis and Genomic Streamlining in Extracellular Endosymbionts of Tropical Stink Bugs.</title>
        <authorList>
            <person name="Otero-Bravo A."/>
            <person name="Goffredi S."/>
            <person name="Sabree Z.L."/>
        </authorList>
    </citation>
    <scope>NUCLEOTIDE SEQUENCE [LARGE SCALE GENOMIC DNA]</scope>
    <source>
        <strain evidence="3 4">SoEL</strain>
        <plasmid evidence="4">psoe4</plasmid>
    </source>
</reference>
<comment type="caution">
    <text evidence="3">The sequence shown here is derived from an EMBL/GenBank/DDBJ whole genome shotgun (WGS) entry which is preliminary data.</text>
</comment>
<dbReference type="GO" id="GO:0005737">
    <property type="term" value="C:cytoplasm"/>
    <property type="evidence" value="ECO:0007669"/>
    <property type="project" value="TreeGrafter"/>
</dbReference>
<keyword evidence="3" id="KW-0614">Plasmid</keyword>
<dbReference type="AlphaFoldDB" id="A0A2P5SVA8"/>